<keyword evidence="2" id="KW-1185">Reference proteome</keyword>
<organism evidence="1 2">
    <name type="scientific">Vagococcus fessus</name>
    <dbReference type="NCBI Taxonomy" id="120370"/>
    <lineage>
        <taxon>Bacteria</taxon>
        <taxon>Bacillati</taxon>
        <taxon>Bacillota</taxon>
        <taxon>Bacilli</taxon>
        <taxon>Lactobacillales</taxon>
        <taxon>Enterococcaceae</taxon>
        <taxon>Vagococcus</taxon>
    </lineage>
</organism>
<dbReference type="RefSeq" id="WP_126830147.1">
    <property type="nucleotide sequence ID" value="NZ_CBCRYB010000002.1"/>
</dbReference>
<sequence length="92" mass="11373">MSHTKNNQPIKEITHQDIYKLQDTWEQLQSWHEVLGMLEEFFEDETRPVNKQKLVRKYYASSKVFRVFHKDFNQTMERMKKQIVELRCRKKV</sequence>
<dbReference type="AlphaFoldDB" id="A0A430ABS1"/>
<comment type="caution">
    <text evidence="1">The sequence shown here is derived from an EMBL/GenBank/DDBJ whole genome shotgun (WGS) entry which is preliminary data.</text>
</comment>
<evidence type="ECO:0000313" key="2">
    <source>
        <dbReference type="Proteomes" id="UP000287101"/>
    </source>
</evidence>
<evidence type="ECO:0000313" key="1">
    <source>
        <dbReference type="EMBL" id="RSU04666.1"/>
    </source>
</evidence>
<dbReference type="EMBL" id="NGJY01000001">
    <property type="protein sequence ID" value="RSU04666.1"/>
    <property type="molecule type" value="Genomic_DNA"/>
</dbReference>
<reference evidence="1 2" key="1">
    <citation type="submission" date="2017-05" db="EMBL/GenBank/DDBJ databases">
        <title>Vagococcus spp. assemblies.</title>
        <authorList>
            <person name="Gulvik C.A."/>
        </authorList>
    </citation>
    <scope>NUCLEOTIDE SEQUENCE [LARGE SCALE GENOMIC DNA]</scope>
    <source>
        <strain evidence="1 2">CCUG 41755</strain>
    </source>
</reference>
<proteinExistence type="predicted"/>
<protein>
    <submittedName>
        <fullName evidence="1">Uncharacterized protein</fullName>
    </submittedName>
</protein>
<name>A0A430ABS1_9ENTE</name>
<dbReference type="OrthoDB" id="2187794at2"/>
<dbReference type="Proteomes" id="UP000287101">
    <property type="component" value="Unassembled WGS sequence"/>
</dbReference>
<accession>A0A430ABS1</accession>
<gene>
    <name evidence="1" type="ORF">CBF31_01210</name>
</gene>